<dbReference type="EMBL" id="VNIM01000029">
    <property type="protein sequence ID" value="TVV74686.1"/>
    <property type="molecule type" value="Genomic_DNA"/>
</dbReference>
<evidence type="ECO:0000313" key="8">
    <source>
        <dbReference type="Proteomes" id="UP000318681"/>
    </source>
</evidence>
<accession>A0A558R5N0</accession>
<reference evidence="7 8" key="1">
    <citation type="submission" date="2019-07" db="EMBL/GenBank/DDBJ databases">
        <title>Sphingomonas solaris sp. nov., isolated from a solar panel from Boston, Massachusetts.</title>
        <authorList>
            <person name="Tanner K."/>
            <person name="Pascual J."/>
            <person name="Mancuso C."/>
            <person name="Pereto J."/>
            <person name="Khalil A."/>
            <person name="Vilanova C."/>
        </authorList>
    </citation>
    <scope>NUCLEOTIDE SEQUENCE [LARGE SCALE GENOMIC DNA]</scope>
    <source>
        <strain evidence="7 8">R4DWN</strain>
    </source>
</reference>
<dbReference type="GO" id="GO:0006310">
    <property type="term" value="P:DNA recombination"/>
    <property type="evidence" value="ECO:0007669"/>
    <property type="project" value="UniProtKB-KW"/>
</dbReference>
<dbReference type="PROSITE" id="PS51900">
    <property type="entry name" value="CB"/>
    <property type="match status" value="1"/>
</dbReference>
<gene>
    <name evidence="7" type="ORF">FOY91_08965</name>
</gene>
<comment type="similarity">
    <text evidence="1">Belongs to the 'phage' integrase family.</text>
</comment>
<dbReference type="OrthoDB" id="9784724at2"/>
<keyword evidence="3 5" id="KW-0238">DNA-binding</keyword>
<dbReference type="InterPro" id="IPR050090">
    <property type="entry name" value="Tyrosine_recombinase_XerCD"/>
</dbReference>
<feature type="domain" description="Core-binding (CB)" evidence="6">
    <location>
        <begin position="221"/>
        <end position="312"/>
    </location>
</feature>
<dbReference type="AlphaFoldDB" id="A0A558R5N0"/>
<keyword evidence="2" id="KW-0229">DNA integration</keyword>
<protein>
    <submittedName>
        <fullName evidence="7">Tyrosine-type recombinase/integrase</fullName>
    </submittedName>
</protein>
<proteinExistence type="inferred from homology"/>
<dbReference type="InterPro" id="IPR011010">
    <property type="entry name" value="DNA_brk_join_enz"/>
</dbReference>
<sequence length="581" mass="63485">MAANVRYLTKRGDVFRYERWIPEEHRAALGGRRQFRVSLRTKDRVEACRMVPEAEREYEALIGQTVACGGLPEAFSLSSVRLVRLVTNDDLAAIENQRRRSVSASWRRDYLRADADADAAALLEDRVHLLELFASERRGAIQTPGFEDPSRIDLPSPTGEAREIIERCGFDAPAGSEAFGAIVAAIRRGYLAGDHDVDELLAGRAKLRLPGSVAEPATSIPTISEVVTAYAGAKSFPPKTTSEVNLALRTFTAVVGDRPLDALSRSDFKRYVEHLAGQTVGGKSDGSVSRPMAAPSVKKRLGLLRAAVNYAIETEMFAGPNPATGFKVDAFVSKSDKAVMPAKRPLTVGELNRVFAHPWFTGCKSADWTHAPGAHRLGGAEYWAPMLALFTGCRASELGGLRVVEVRLDDPHPHIVIRDNDYRRTKGGYSRCVPILDALLAQGFVEYIAALHRKGEDRVFPDWASPKTSASFAKDDAAWSNARIIRAFNRTVIPAVLGDQLVPGARREVTFHSLRGAFKSMLGSSRFSLHPNTINEVIGHAKPELDRRYVGTIPIEETYPAIRGCTFDGLKLPAPPPAPGG</sequence>
<dbReference type="InterPro" id="IPR002104">
    <property type="entry name" value="Integrase_catalytic"/>
</dbReference>
<dbReference type="PANTHER" id="PTHR30349:SF41">
    <property type="entry name" value="INTEGRASE_RECOMBINASE PROTEIN MJ0367-RELATED"/>
    <property type="match status" value="1"/>
</dbReference>
<keyword evidence="4" id="KW-0233">DNA recombination</keyword>
<evidence type="ECO:0000259" key="6">
    <source>
        <dbReference type="PROSITE" id="PS51900"/>
    </source>
</evidence>
<keyword evidence="8" id="KW-1185">Reference proteome</keyword>
<evidence type="ECO:0000256" key="4">
    <source>
        <dbReference type="ARBA" id="ARBA00023172"/>
    </source>
</evidence>
<dbReference type="InterPro" id="IPR013762">
    <property type="entry name" value="Integrase-like_cat_sf"/>
</dbReference>
<dbReference type="InterPro" id="IPR046668">
    <property type="entry name" value="DUF6538"/>
</dbReference>
<evidence type="ECO:0000256" key="5">
    <source>
        <dbReference type="PROSITE-ProRule" id="PRU01248"/>
    </source>
</evidence>
<name>A0A558R5N0_9SPHN</name>
<evidence type="ECO:0000256" key="3">
    <source>
        <dbReference type="ARBA" id="ARBA00023125"/>
    </source>
</evidence>
<dbReference type="Pfam" id="PF00589">
    <property type="entry name" value="Phage_integrase"/>
    <property type="match status" value="1"/>
</dbReference>
<evidence type="ECO:0000256" key="1">
    <source>
        <dbReference type="ARBA" id="ARBA00008857"/>
    </source>
</evidence>
<dbReference type="PANTHER" id="PTHR30349">
    <property type="entry name" value="PHAGE INTEGRASE-RELATED"/>
    <property type="match status" value="1"/>
</dbReference>
<dbReference type="Pfam" id="PF20172">
    <property type="entry name" value="DUF6538"/>
    <property type="match status" value="1"/>
</dbReference>
<dbReference type="GO" id="GO:0003677">
    <property type="term" value="F:DNA binding"/>
    <property type="evidence" value="ECO:0007669"/>
    <property type="project" value="UniProtKB-UniRule"/>
</dbReference>
<dbReference type="RefSeq" id="WP_145150257.1">
    <property type="nucleotide sequence ID" value="NZ_VNIM01000029.1"/>
</dbReference>
<dbReference type="Gene3D" id="1.10.150.130">
    <property type="match status" value="1"/>
</dbReference>
<dbReference type="InterPro" id="IPR044068">
    <property type="entry name" value="CB"/>
</dbReference>
<evidence type="ECO:0000313" key="7">
    <source>
        <dbReference type="EMBL" id="TVV74686.1"/>
    </source>
</evidence>
<organism evidence="7 8">
    <name type="scientific">Alterirhizorhabdus solaris</name>
    <dbReference type="NCBI Taxonomy" id="2529389"/>
    <lineage>
        <taxon>Bacteria</taxon>
        <taxon>Pseudomonadati</taxon>
        <taxon>Pseudomonadota</taxon>
        <taxon>Alphaproteobacteria</taxon>
        <taxon>Sphingomonadales</taxon>
        <taxon>Rhizorhabdaceae</taxon>
        <taxon>Alterirhizorhabdus</taxon>
    </lineage>
</organism>
<dbReference type="Proteomes" id="UP000318681">
    <property type="component" value="Unassembled WGS sequence"/>
</dbReference>
<dbReference type="InterPro" id="IPR010998">
    <property type="entry name" value="Integrase_recombinase_N"/>
</dbReference>
<dbReference type="SUPFAM" id="SSF56349">
    <property type="entry name" value="DNA breaking-rejoining enzymes"/>
    <property type="match status" value="1"/>
</dbReference>
<comment type="caution">
    <text evidence="7">The sequence shown here is derived from an EMBL/GenBank/DDBJ whole genome shotgun (WGS) entry which is preliminary data.</text>
</comment>
<dbReference type="Gene3D" id="1.10.443.10">
    <property type="entry name" value="Intergrase catalytic core"/>
    <property type="match status" value="1"/>
</dbReference>
<dbReference type="GO" id="GO:0015074">
    <property type="term" value="P:DNA integration"/>
    <property type="evidence" value="ECO:0007669"/>
    <property type="project" value="UniProtKB-KW"/>
</dbReference>
<evidence type="ECO:0000256" key="2">
    <source>
        <dbReference type="ARBA" id="ARBA00022908"/>
    </source>
</evidence>